<gene>
    <name evidence="2" type="ORF">H4687_003354</name>
</gene>
<name>A0A8I0P783_9ACTN</name>
<evidence type="ECO:0000256" key="1">
    <source>
        <dbReference type="SAM" id="MobiDB-lite"/>
    </source>
</evidence>
<proteinExistence type="predicted"/>
<evidence type="ECO:0000313" key="2">
    <source>
        <dbReference type="EMBL" id="MBE1597225.1"/>
    </source>
</evidence>
<accession>A0A8I0P783</accession>
<dbReference type="RefSeq" id="WP_046915826.1">
    <property type="nucleotide sequence ID" value="NZ_JADBGF010000001.1"/>
</dbReference>
<organism evidence="2 3">
    <name type="scientific">Streptomyces stelliscabiei</name>
    <dbReference type="NCBI Taxonomy" id="146820"/>
    <lineage>
        <taxon>Bacteria</taxon>
        <taxon>Bacillati</taxon>
        <taxon>Actinomycetota</taxon>
        <taxon>Actinomycetes</taxon>
        <taxon>Kitasatosporales</taxon>
        <taxon>Streptomycetaceae</taxon>
        <taxon>Streptomyces</taxon>
    </lineage>
</organism>
<feature type="region of interest" description="Disordered" evidence="1">
    <location>
        <begin position="172"/>
        <end position="196"/>
    </location>
</feature>
<evidence type="ECO:0000313" key="3">
    <source>
        <dbReference type="Proteomes" id="UP000629287"/>
    </source>
</evidence>
<dbReference type="GeneID" id="86827923"/>
<keyword evidence="3" id="KW-1185">Reference proteome</keyword>
<dbReference type="AlphaFoldDB" id="A0A8I0P783"/>
<dbReference type="OrthoDB" id="3629588at2"/>
<protein>
    <submittedName>
        <fullName evidence="2">Uncharacterized protein</fullName>
    </submittedName>
</protein>
<comment type="caution">
    <text evidence="2">The sequence shown here is derived from an EMBL/GenBank/DDBJ whole genome shotgun (WGS) entry which is preliminary data.</text>
</comment>
<sequence length="196" mass="21612">MPPREYIVQTVGEYWPNPDNPCWYVDMLKPDGTLHRHVFPKMTLENLAAEYGIDPTAVDDLLDIAMHQPFAPNPEDPDGEDPAGAAGMLSPALVSRGTTRKGDPVPTTLYTAADTAAAREAHRIRIEHTKAHRVRVVPPKAGRDPLNTIRQAHGIDPARVAVKARMVEERRLVAQGRAPQRPTTRNPDFLKGGPRA</sequence>
<dbReference type="EMBL" id="JADBGF010000001">
    <property type="protein sequence ID" value="MBE1597225.1"/>
    <property type="molecule type" value="Genomic_DNA"/>
</dbReference>
<dbReference type="Proteomes" id="UP000629287">
    <property type="component" value="Unassembled WGS sequence"/>
</dbReference>
<feature type="region of interest" description="Disordered" evidence="1">
    <location>
        <begin position="68"/>
        <end position="88"/>
    </location>
</feature>
<reference evidence="2 3" key="1">
    <citation type="submission" date="2020-10" db="EMBL/GenBank/DDBJ databases">
        <title>Sequencing the genomes of 1000 actinobacteria strains.</title>
        <authorList>
            <person name="Klenk H.-P."/>
        </authorList>
    </citation>
    <scope>NUCLEOTIDE SEQUENCE [LARGE SCALE GENOMIC DNA]</scope>
    <source>
        <strain evidence="2 3">DSM 41803</strain>
    </source>
</reference>